<evidence type="ECO:0000313" key="1">
    <source>
        <dbReference type="EMBL" id="SFV62931.1"/>
    </source>
</evidence>
<reference evidence="1" key="1">
    <citation type="submission" date="2016-10" db="EMBL/GenBank/DDBJ databases">
        <authorList>
            <person name="de Groot N.N."/>
        </authorList>
    </citation>
    <scope>NUCLEOTIDE SEQUENCE</scope>
</reference>
<organism evidence="1">
    <name type="scientific">hydrothermal vent metagenome</name>
    <dbReference type="NCBI Taxonomy" id="652676"/>
    <lineage>
        <taxon>unclassified sequences</taxon>
        <taxon>metagenomes</taxon>
        <taxon>ecological metagenomes</taxon>
    </lineage>
</organism>
<protein>
    <submittedName>
        <fullName evidence="1">Uncharacterized protein</fullName>
    </submittedName>
</protein>
<dbReference type="EMBL" id="FPHK01000065">
    <property type="protein sequence ID" value="SFV62931.1"/>
    <property type="molecule type" value="Genomic_DNA"/>
</dbReference>
<proteinExistence type="predicted"/>
<gene>
    <name evidence="1" type="ORF">MNB_SM-6-658</name>
</gene>
<sequence length="70" mass="8210">MSAHKHKEHLQKIKDAVVNAKELDESQKSDSVKRIEEWYEEDKAFGLLKEELLEISEYFETLFAELGLSK</sequence>
<accession>A0A1W1CB57</accession>
<name>A0A1W1CB57_9ZZZZ</name>
<dbReference type="AlphaFoldDB" id="A0A1W1CB57"/>